<feature type="region of interest" description="Disordered" evidence="1">
    <location>
        <begin position="284"/>
        <end position="420"/>
    </location>
</feature>
<dbReference type="AlphaFoldDB" id="Q69MG4"/>
<accession>Q69MG4</accession>
<evidence type="ECO:0000313" key="2">
    <source>
        <dbReference type="EMBL" id="BAD36263.1"/>
    </source>
</evidence>
<reference evidence="2" key="1">
    <citation type="submission" date="2002-09" db="EMBL/GenBank/DDBJ databases">
        <title>Oryza sativa nipponbare(GA3) genomic DNA, chromosome 9, BAC clone:OJ1261_A08.</title>
        <authorList>
            <person name="Sasaki T."/>
            <person name="Matsumoto T."/>
            <person name="Hattori M."/>
            <person name="Sakaki Y."/>
            <person name="Katayose Y."/>
        </authorList>
    </citation>
    <scope>NUCLEOTIDE SEQUENCE</scope>
</reference>
<dbReference type="EMBL" id="AP005753">
    <property type="protein sequence ID" value="BAD36329.1"/>
    <property type="molecule type" value="Genomic_DNA"/>
</dbReference>
<sequence>MPTQEGEGAAVAVGPPLAPLPLDPARGGRRRRWDAVRRVATASPPIPSPHAGSGMPGRRPFPPAGSGGGEGTAPAHRLPTRRKGRRRSLPPPATVEPSRGIMARERRAQRRRHWPPRVGRRYQGKGAVGWGEGAVAEGYRERRRRGGSGRDGDGGCRRLWKCGEKKKKRERKEGAMRRGLAAEERKTERRLRGMGSGVIGEGSRRGSGVVGGGRGMASPAERSACGRDKEISGRWRLEKERERIRAGRKNRGIRGAALSGSRLGWTRVQQKNEKKSQMIEENIVAESAHGCRHHRRIQPPPPDLPREGVERGRREPPPLDLPTPAVDATTILKSAANPPPLREETRGRGRRDGPEGAATGEGGETGRRTPWQPLVGGRPPPQRLVESGGRAPPQSLVGGRGAVVAFRSRERERGSGAGRK</sequence>
<evidence type="ECO:0000256" key="1">
    <source>
        <dbReference type="SAM" id="MobiDB-lite"/>
    </source>
</evidence>
<feature type="compositionally biased region" description="Basic and acidic residues" evidence="1">
    <location>
        <begin position="341"/>
        <end position="354"/>
    </location>
</feature>
<feature type="region of interest" description="Disordered" evidence="1">
    <location>
        <begin position="1"/>
        <end position="125"/>
    </location>
</feature>
<evidence type="ECO:0000313" key="4">
    <source>
        <dbReference type="Proteomes" id="UP000000763"/>
    </source>
</evidence>
<name>Q69MG4_ORYSJ</name>
<gene>
    <name evidence="2" type="ORF">OJ1261_A08.5</name>
    <name evidence="3" type="ORF">OSJNBa0084L05.15</name>
</gene>
<feature type="compositionally biased region" description="Basic and acidic residues" evidence="1">
    <location>
        <begin position="171"/>
        <end position="191"/>
    </location>
</feature>
<feature type="region of interest" description="Disordered" evidence="1">
    <location>
        <begin position="140"/>
        <end position="228"/>
    </location>
</feature>
<feature type="compositionally biased region" description="Basic residues" evidence="1">
    <location>
        <begin position="78"/>
        <end position="88"/>
    </location>
</feature>
<proteinExistence type="predicted"/>
<dbReference type="EMBL" id="AP005722">
    <property type="protein sequence ID" value="BAD36263.1"/>
    <property type="molecule type" value="Genomic_DNA"/>
</dbReference>
<dbReference type="Proteomes" id="UP000000763">
    <property type="component" value="Chromosome 9"/>
</dbReference>
<evidence type="ECO:0000313" key="3">
    <source>
        <dbReference type="EMBL" id="BAD36329.1"/>
    </source>
</evidence>
<feature type="compositionally biased region" description="Basic residues" evidence="1">
    <location>
        <begin position="107"/>
        <end position="123"/>
    </location>
</feature>
<organism evidence="3 4">
    <name type="scientific">Oryza sativa subsp. japonica</name>
    <name type="common">Rice</name>
    <dbReference type="NCBI Taxonomy" id="39947"/>
    <lineage>
        <taxon>Eukaryota</taxon>
        <taxon>Viridiplantae</taxon>
        <taxon>Streptophyta</taxon>
        <taxon>Embryophyta</taxon>
        <taxon>Tracheophyta</taxon>
        <taxon>Spermatophyta</taxon>
        <taxon>Magnoliopsida</taxon>
        <taxon>Liliopsida</taxon>
        <taxon>Poales</taxon>
        <taxon>Poaceae</taxon>
        <taxon>BOP clade</taxon>
        <taxon>Oryzoideae</taxon>
        <taxon>Oryzeae</taxon>
        <taxon>Oryzinae</taxon>
        <taxon>Oryza</taxon>
        <taxon>Oryza sativa</taxon>
    </lineage>
</organism>
<feature type="compositionally biased region" description="Basic and acidic residues" evidence="1">
    <location>
        <begin position="304"/>
        <end position="317"/>
    </location>
</feature>
<feature type="compositionally biased region" description="Basic residues" evidence="1">
    <location>
        <begin position="158"/>
        <end position="170"/>
    </location>
</feature>
<reference evidence="4" key="3">
    <citation type="journal article" date="2005" name="Nature">
        <title>The map-based sequence of the rice genome.</title>
        <authorList>
            <consortium name="International rice genome sequencing project (IRGSP)"/>
            <person name="Matsumoto T."/>
            <person name="Wu J."/>
            <person name="Kanamori H."/>
            <person name="Katayose Y."/>
            <person name="Fujisawa M."/>
            <person name="Namiki N."/>
            <person name="Mizuno H."/>
            <person name="Yamamoto K."/>
            <person name="Antonio B.A."/>
            <person name="Baba T."/>
            <person name="Sakata K."/>
            <person name="Nagamura Y."/>
            <person name="Aoki H."/>
            <person name="Arikawa K."/>
            <person name="Arita K."/>
            <person name="Bito T."/>
            <person name="Chiden Y."/>
            <person name="Fujitsuka N."/>
            <person name="Fukunaka R."/>
            <person name="Hamada M."/>
            <person name="Harada C."/>
            <person name="Hayashi A."/>
            <person name="Hijishita S."/>
            <person name="Honda M."/>
            <person name="Hosokawa S."/>
            <person name="Ichikawa Y."/>
            <person name="Idonuma A."/>
            <person name="Iijima M."/>
            <person name="Ikeda M."/>
            <person name="Ikeno M."/>
            <person name="Ito K."/>
            <person name="Ito S."/>
            <person name="Ito T."/>
            <person name="Ito Y."/>
            <person name="Ito Y."/>
            <person name="Iwabuchi A."/>
            <person name="Kamiya K."/>
            <person name="Karasawa W."/>
            <person name="Kurita K."/>
            <person name="Katagiri S."/>
            <person name="Kikuta A."/>
            <person name="Kobayashi H."/>
            <person name="Kobayashi N."/>
            <person name="Machita K."/>
            <person name="Maehara T."/>
            <person name="Masukawa M."/>
            <person name="Mizubayashi T."/>
            <person name="Mukai Y."/>
            <person name="Nagasaki H."/>
            <person name="Nagata Y."/>
            <person name="Naito S."/>
            <person name="Nakashima M."/>
            <person name="Nakama Y."/>
            <person name="Nakamichi Y."/>
            <person name="Nakamura M."/>
            <person name="Meguro A."/>
            <person name="Negishi M."/>
            <person name="Ohta I."/>
            <person name="Ohta T."/>
            <person name="Okamoto M."/>
            <person name="Ono N."/>
            <person name="Saji S."/>
            <person name="Sakaguchi M."/>
            <person name="Sakai K."/>
            <person name="Shibata M."/>
            <person name="Shimokawa T."/>
            <person name="Song J."/>
            <person name="Takazaki Y."/>
            <person name="Terasawa K."/>
            <person name="Tsugane M."/>
            <person name="Tsuji K."/>
            <person name="Ueda S."/>
            <person name="Waki K."/>
            <person name="Yamagata H."/>
            <person name="Yamamoto M."/>
            <person name="Yamamoto S."/>
            <person name="Yamane H."/>
            <person name="Yoshiki S."/>
            <person name="Yoshihara R."/>
            <person name="Yukawa K."/>
            <person name="Zhong H."/>
            <person name="Yano M."/>
            <person name="Yuan Q."/>
            <person name="Ouyang S."/>
            <person name="Liu J."/>
            <person name="Jones K.M."/>
            <person name="Gansberger K."/>
            <person name="Moffat K."/>
            <person name="Hill J."/>
            <person name="Bera J."/>
            <person name="Fadrosh D."/>
            <person name="Jin S."/>
            <person name="Johri S."/>
            <person name="Kim M."/>
            <person name="Overton L."/>
            <person name="Reardon M."/>
            <person name="Tsitrin T."/>
            <person name="Vuong H."/>
            <person name="Weaver B."/>
            <person name="Ciecko A."/>
            <person name="Tallon L."/>
            <person name="Jackson J."/>
            <person name="Pai G."/>
            <person name="Aken S.V."/>
            <person name="Utterback T."/>
            <person name="Reidmuller S."/>
            <person name="Feldblyum T."/>
            <person name="Hsiao J."/>
            <person name="Zismann V."/>
            <person name="Iobst S."/>
            <person name="de Vazeille A.R."/>
            <person name="Buell C.R."/>
            <person name="Ying K."/>
            <person name="Li Y."/>
            <person name="Lu T."/>
            <person name="Huang Y."/>
            <person name="Zhao Q."/>
            <person name="Feng Q."/>
            <person name="Zhang L."/>
            <person name="Zhu J."/>
            <person name="Weng Q."/>
            <person name="Mu J."/>
            <person name="Lu Y."/>
            <person name="Fan D."/>
            <person name="Liu Y."/>
            <person name="Guan J."/>
            <person name="Zhang Y."/>
            <person name="Yu S."/>
            <person name="Liu X."/>
            <person name="Zhang Y."/>
            <person name="Hong G."/>
            <person name="Han B."/>
            <person name="Choisne N."/>
            <person name="Demange N."/>
            <person name="Orjeda G."/>
            <person name="Samain S."/>
            <person name="Cattolico L."/>
            <person name="Pelletier E."/>
            <person name="Couloux A."/>
            <person name="Segurens B."/>
            <person name="Wincker P."/>
            <person name="D'Hont A."/>
            <person name="Scarpelli C."/>
            <person name="Weissenbach J."/>
            <person name="Salanoubat M."/>
            <person name="Quetier F."/>
            <person name="Yu Y."/>
            <person name="Kim H.R."/>
            <person name="Rambo T."/>
            <person name="Currie J."/>
            <person name="Collura K."/>
            <person name="Luo M."/>
            <person name="Yang T."/>
            <person name="Ammiraju J.S.S."/>
            <person name="Engler F."/>
            <person name="Soderlund C."/>
            <person name="Wing R.A."/>
            <person name="Palmer L.E."/>
            <person name="de la Bastide M."/>
            <person name="Spiegel L."/>
            <person name="Nascimento L."/>
            <person name="Zutavern T."/>
            <person name="O'Shaughnessy A."/>
            <person name="Dike S."/>
            <person name="Dedhia N."/>
            <person name="Preston R."/>
            <person name="Balija V."/>
            <person name="McCombie W.R."/>
            <person name="Chow T."/>
            <person name="Chen H."/>
            <person name="Chung M."/>
            <person name="Chen C."/>
            <person name="Shaw J."/>
            <person name="Wu H."/>
            <person name="Hsiao K."/>
            <person name="Chao Y."/>
            <person name="Chu M."/>
            <person name="Cheng C."/>
            <person name="Hour A."/>
            <person name="Lee P."/>
            <person name="Lin S."/>
            <person name="Lin Y."/>
            <person name="Liou J."/>
            <person name="Liu S."/>
            <person name="Hsing Y."/>
            <person name="Raghuvanshi S."/>
            <person name="Mohanty A."/>
            <person name="Bharti A.K."/>
            <person name="Gaur A."/>
            <person name="Gupta V."/>
            <person name="Kumar D."/>
            <person name="Ravi V."/>
            <person name="Vij S."/>
            <person name="Kapur A."/>
            <person name="Khurana P."/>
            <person name="Khurana P."/>
            <person name="Khurana J.P."/>
            <person name="Tyagi A.K."/>
            <person name="Gaikwad K."/>
            <person name="Singh A."/>
            <person name="Dalal V."/>
            <person name="Srivastava S."/>
            <person name="Dixit A."/>
            <person name="Pal A.K."/>
            <person name="Ghazi I.A."/>
            <person name="Yadav M."/>
            <person name="Pandit A."/>
            <person name="Bhargava A."/>
            <person name="Sureshbabu K."/>
            <person name="Batra K."/>
            <person name="Sharma T.R."/>
            <person name="Mohapatra T."/>
            <person name="Singh N.K."/>
            <person name="Messing J."/>
            <person name="Nelson A.B."/>
            <person name="Fuks G."/>
            <person name="Kavchok S."/>
            <person name="Keizer G."/>
            <person name="Linton E."/>
            <person name="Llaca V."/>
            <person name="Song R."/>
            <person name="Tanyolac B."/>
            <person name="Young S."/>
            <person name="Ho-Il K."/>
            <person name="Hahn J.H."/>
            <person name="Sangsakoo G."/>
            <person name="Vanavichit A."/>
            <person name="de Mattos Luiz.A.T."/>
            <person name="Zimmer P.D."/>
            <person name="Malone G."/>
            <person name="Dellagostin O."/>
            <person name="de Oliveira A.C."/>
            <person name="Bevan M."/>
            <person name="Bancroft I."/>
            <person name="Minx P."/>
            <person name="Cordum H."/>
            <person name="Wilson R."/>
            <person name="Cheng Z."/>
            <person name="Jin W."/>
            <person name="Jiang J."/>
            <person name="Leong S.A."/>
            <person name="Iwama H."/>
            <person name="Gojobori T."/>
            <person name="Itoh T."/>
            <person name="Niimura Y."/>
            <person name="Fujii Y."/>
            <person name="Habara T."/>
            <person name="Sakai H."/>
            <person name="Sato Y."/>
            <person name="Wilson G."/>
            <person name="Kumar K."/>
            <person name="McCouch S."/>
            <person name="Juretic N."/>
            <person name="Hoen D."/>
            <person name="Wright S."/>
            <person name="Bruskiewich R."/>
            <person name="Bureau T."/>
            <person name="Miyao A."/>
            <person name="Hirochika H."/>
            <person name="Nishikawa T."/>
            <person name="Kadowaki K."/>
            <person name="Sugiura M."/>
            <person name="Burr B."/>
            <person name="Sasaki T."/>
        </authorList>
    </citation>
    <scope>NUCLEOTIDE SEQUENCE [LARGE SCALE GENOMIC DNA]</scope>
    <source>
        <strain evidence="4">cv. Nipponbare</strain>
    </source>
</reference>
<reference evidence="3" key="2">
    <citation type="submission" date="2002-09" db="EMBL/GenBank/DDBJ databases">
        <title>Oryza sativa nipponbare(GA3) genomic DNA, chromosome 9, BAC clone:OSJNBa0084L05.</title>
        <authorList>
            <person name="Sasaki T."/>
            <person name="Matsumoto T."/>
            <person name="Katayose Y."/>
        </authorList>
    </citation>
    <scope>NUCLEOTIDE SEQUENCE</scope>
</reference>
<feature type="compositionally biased region" description="Low complexity" evidence="1">
    <location>
        <begin position="1"/>
        <end position="15"/>
    </location>
</feature>
<reference evidence="4" key="4">
    <citation type="journal article" date="2008" name="Nucleic Acids Res.">
        <title>The rice annotation project database (RAP-DB): 2008 update.</title>
        <authorList>
            <consortium name="The rice annotation project (RAP)"/>
        </authorList>
    </citation>
    <scope>GENOME REANNOTATION</scope>
    <source>
        <strain evidence="4">cv. Nipponbare</strain>
    </source>
</reference>
<protein>
    <submittedName>
        <fullName evidence="3">Uncharacterized protein</fullName>
    </submittedName>
</protein>